<reference evidence="1 2" key="1">
    <citation type="journal article" date="2015" name="Genome Biol.">
        <title>Comparative genomics of Steinernema reveals deeply conserved gene regulatory networks.</title>
        <authorList>
            <person name="Dillman A.R."/>
            <person name="Macchietto M."/>
            <person name="Porter C.F."/>
            <person name="Rogers A."/>
            <person name="Williams B."/>
            <person name="Antoshechkin I."/>
            <person name="Lee M.M."/>
            <person name="Goodwin Z."/>
            <person name="Lu X."/>
            <person name="Lewis E.E."/>
            <person name="Goodrich-Blair H."/>
            <person name="Stock S.P."/>
            <person name="Adams B.J."/>
            <person name="Sternberg P.W."/>
            <person name="Mortazavi A."/>
        </authorList>
    </citation>
    <scope>NUCLEOTIDE SEQUENCE [LARGE SCALE GENOMIC DNA]</scope>
    <source>
        <strain evidence="1 2">ALL</strain>
    </source>
</reference>
<evidence type="ECO:0000313" key="2">
    <source>
        <dbReference type="Proteomes" id="UP000298663"/>
    </source>
</evidence>
<dbReference type="Proteomes" id="UP000298663">
    <property type="component" value="Unassembled WGS sequence"/>
</dbReference>
<organism evidence="1 2">
    <name type="scientific">Steinernema carpocapsae</name>
    <name type="common">Entomopathogenic nematode</name>
    <dbReference type="NCBI Taxonomy" id="34508"/>
    <lineage>
        <taxon>Eukaryota</taxon>
        <taxon>Metazoa</taxon>
        <taxon>Ecdysozoa</taxon>
        <taxon>Nematoda</taxon>
        <taxon>Chromadorea</taxon>
        <taxon>Rhabditida</taxon>
        <taxon>Tylenchina</taxon>
        <taxon>Panagrolaimomorpha</taxon>
        <taxon>Strongyloidoidea</taxon>
        <taxon>Steinernematidae</taxon>
        <taxon>Steinernema</taxon>
    </lineage>
</organism>
<dbReference type="EMBL" id="AZBU02000012">
    <property type="protein sequence ID" value="TKR59260.1"/>
    <property type="molecule type" value="Genomic_DNA"/>
</dbReference>
<keyword evidence="2" id="KW-1185">Reference proteome</keyword>
<proteinExistence type="predicted"/>
<reference evidence="1 2" key="2">
    <citation type="journal article" date="2019" name="G3 (Bethesda)">
        <title>Hybrid Assembly of the Genome of the Entomopathogenic Nematode Steinernema carpocapsae Identifies the X-Chromosome.</title>
        <authorList>
            <person name="Serra L."/>
            <person name="Macchietto M."/>
            <person name="Macias-Munoz A."/>
            <person name="McGill C.J."/>
            <person name="Rodriguez I.M."/>
            <person name="Rodriguez B."/>
            <person name="Murad R."/>
            <person name="Mortazavi A."/>
        </authorList>
    </citation>
    <scope>NUCLEOTIDE SEQUENCE [LARGE SCALE GENOMIC DNA]</scope>
    <source>
        <strain evidence="1 2">ALL</strain>
    </source>
</reference>
<evidence type="ECO:0000313" key="1">
    <source>
        <dbReference type="EMBL" id="TKR59260.1"/>
    </source>
</evidence>
<sequence>MRSWIQNCPRGSKPNLWEDELCGSIDKPGITGCWYTYILPKIVPDLTFGMEASVKNASFMAASVSCVPLAHCNVSGLVPCPRRTSISSDGRSGLFSLESVYSLNFLIAS</sequence>
<protein>
    <submittedName>
        <fullName evidence="1">Uncharacterized protein</fullName>
    </submittedName>
</protein>
<comment type="caution">
    <text evidence="1">The sequence shown here is derived from an EMBL/GenBank/DDBJ whole genome shotgun (WGS) entry which is preliminary data.</text>
</comment>
<dbReference type="AlphaFoldDB" id="A0A4U5LT82"/>
<gene>
    <name evidence="1" type="ORF">L596_028959</name>
</gene>
<accession>A0A4U5LT82</accession>
<name>A0A4U5LT82_STECR</name>